<keyword evidence="1" id="KW-0732">Signal</keyword>
<accession>A0ABP7UHQ4</accession>
<feature type="signal peptide" evidence="1">
    <location>
        <begin position="1"/>
        <end position="20"/>
    </location>
</feature>
<dbReference type="RefSeq" id="WP_345090283.1">
    <property type="nucleotide sequence ID" value="NZ_BAABCS010000004.1"/>
</dbReference>
<gene>
    <name evidence="2" type="ORF">GCM10022388_05300</name>
</gene>
<keyword evidence="3" id="KW-1185">Reference proteome</keyword>
<reference evidence="3" key="1">
    <citation type="journal article" date="2019" name="Int. J. Syst. Evol. Microbiol.">
        <title>The Global Catalogue of Microorganisms (GCM) 10K type strain sequencing project: providing services to taxonomists for standard genome sequencing and annotation.</title>
        <authorList>
            <consortium name="The Broad Institute Genomics Platform"/>
            <consortium name="The Broad Institute Genome Sequencing Center for Infectious Disease"/>
            <person name="Wu L."/>
            <person name="Ma J."/>
        </authorList>
    </citation>
    <scope>NUCLEOTIDE SEQUENCE [LARGE SCALE GENOMIC DNA]</scope>
    <source>
        <strain evidence="3">JCM 17068</strain>
    </source>
</reference>
<name>A0ABP7UHQ4_9FLAO</name>
<evidence type="ECO:0000313" key="3">
    <source>
        <dbReference type="Proteomes" id="UP001500426"/>
    </source>
</evidence>
<feature type="chain" id="PRO_5045667629" evidence="1">
    <location>
        <begin position="21"/>
        <end position="121"/>
    </location>
</feature>
<protein>
    <submittedName>
        <fullName evidence="2">Uncharacterized protein</fullName>
    </submittedName>
</protein>
<comment type="caution">
    <text evidence="2">The sequence shown here is derived from an EMBL/GenBank/DDBJ whole genome shotgun (WGS) entry which is preliminary data.</text>
</comment>
<dbReference type="EMBL" id="BAABCS010000004">
    <property type="protein sequence ID" value="GAA4043236.1"/>
    <property type="molecule type" value="Genomic_DNA"/>
</dbReference>
<evidence type="ECO:0000313" key="2">
    <source>
        <dbReference type="EMBL" id="GAA4043236.1"/>
    </source>
</evidence>
<evidence type="ECO:0000256" key="1">
    <source>
        <dbReference type="SAM" id="SignalP"/>
    </source>
</evidence>
<organism evidence="2 3">
    <name type="scientific">Flavobacterium chungnamense</name>
    <dbReference type="NCBI Taxonomy" id="706182"/>
    <lineage>
        <taxon>Bacteria</taxon>
        <taxon>Pseudomonadati</taxon>
        <taxon>Bacteroidota</taxon>
        <taxon>Flavobacteriia</taxon>
        <taxon>Flavobacteriales</taxon>
        <taxon>Flavobacteriaceae</taxon>
        <taxon>Flavobacterium</taxon>
    </lineage>
</organism>
<dbReference type="Proteomes" id="UP001500426">
    <property type="component" value="Unassembled WGS sequence"/>
</dbReference>
<proteinExistence type="predicted"/>
<sequence>MKRIIAIFTLFLAFSFNANAQEAKALSASNTTIEKGSKEIIIEQITQISKTIKIEDSLRNDLTSLLFMRNEDINNSKNEEEKKAVFERYTLKLLGAFNEEQIEALKKNKELYNRLTQFSSK</sequence>